<reference evidence="9" key="1">
    <citation type="submission" date="2021-01" db="UniProtKB">
        <authorList>
            <consortium name="EnsemblMetazoa"/>
        </authorList>
    </citation>
    <scope>IDENTIFICATION</scope>
</reference>
<feature type="compositionally biased region" description="Low complexity" evidence="7">
    <location>
        <begin position="91"/>
        <end position="103"/>
    </location>
</feature>
<dbReference type="Pfam" id="PF05485">
    <property type="entry name" value="THAP"/>
    <property type="match status" value="1"/>
</dbReference>
<keyword evidence="4" id="KW-0862">Zinc</keyword>
<evidence type="ECO:0000256" key="2">
    <source>
        <dbReference type="ARBA" id="ARBA00022723"/>
    </source>
</evidence>
<dbReference type="SMART" id="SM00692">
    <property type="entry name" value="DM3"/>
    <property type="match status" value="1"/>
</dbReference>
<name>A0A7M5X4W4_9CNID</name>
<dbReference type="SUPFAM" id="SSF57716">
    <property type="entry name" value="Glucocorticoid receptor-like (DNA-binding domain)"/>
    <property type="match status" value="1"/>
</dbReference>
<feature type="compositionally biased region" description="Basic and acidic residues" evidence="7">
    <location>
        <begin position="126"/>
        <end position="139"/>
    </location>
</feature>
<evidence type="ECO:0000313" key="9">
    <source>
        <dbReference type="EnsemblMetazoa" id="CLYHEMP018049.1"/>
    </source>
</evidence>
<evidence type="ECO:0000256" key="3">
    <source>
        <dbReference type="ARBA" id="ARBA00022771"/>
    </source>
</evidence>
<dbReference type="SMART" id="SM00980">
    <property type="entry name" value="THAP"/>
    <property type="match status" value="1"/>
</dbReference>
<feature type="region of interest" description="Disordered" evidence="7">
    <location>
        <begin position="84"/>
        <end position="176"/>
    </location>
</feature>
<feature type="compositionally biased region" description="Basic residues" evidence="7">
    <location>
        <begin position="116"/>
        <end position="125"/>
    </location>
</feature>
<dbReference type="GO" id="GO:0008270">
    <property type="term" value="F:zinc ion binding"/>
    <property type="evidence" value="ECO:0007669"/>
    <property type="project" value="UniProtKB-KW"/>
</dbReference>
<comment type="cofactor">
    <cofactor evidence="1">
        <name>a divalent metal cation</name>
        <dbReference type="ChEBI" id="CHEBI:60240"/>
    </cofactor>
</comment>
<evidence type="ECO:0000256" key="7">
    <source>
        <dbReference type="SAM" id="MobiDB-lite"/>
    </source>
</evidence>
<feature type="domain" description="THAP-type" evidence="8">
    <location>
        <begin position="5"/>
        <end position="82"/>
    </location>
</feature>
<evidence type="ECO:0000256" key="6">
    <source>
        <dbReference type="PROSITE-ProRule" id="PRU00309"/>
    </source>
</evidence>
<keyword evidence="3 6" id="KW-0863">Zinc-finger</keyword>
<keyword evidence="5 6" id="KW-0238">DNA-binding</keyword>
<dbReference type="InterPro" id="IPR006612">
    <property type="entry name" value="THAP_Znf"/>
</dbReference>
<evidence type="ECO:0000256" key="5">
    <source>
        <dbReference type="ARBA" id="ARBA00023125"/>
    </source>
</evidence>
<proteinExistence type="predicted"/>
<organism evidence="9 10">
    <name type="scientific">Clytia hemisphaerica</name>
    <dbReference type="NCBI Taxonomy" id="252671"/>
    <lineage>
        <taxon>Eukaryota</taxon>
        <taxon>Metazoa</taxon>
        <taxon>Cnidaria</taxon>
        <taxon>Hydrozoa</taxon>
        <taxon>Hydroidolina</taxon>
        <taxon>Leptothecata</taxon>
        <taxon>Obeliida</taxon>
        <taxon>Clytiidae</taxon>
        <taxon>Clytia</taxon>
    </lineage>
</organism>
<dbReference type="GO" id="GO:0003677">
    <property type="term" value="F:DNA binding"/>
    <property type="evidence" value="ECO:0007669"/>
    <property type="project" value="UniProtKB-UniRule"/>
</dbReference>
<dbReference type="AlphaFoldDB" id="A0A7M5X4W4"/>
<evidence type="ECO:0000256" key="1">
    <source>
        <dbReference type="ARBA" id="ARBA00001968"/>
    </source>
</evidence>
<dbReference type="OrthoDB" id="5969175at2759"/>
<dbReference type="InterPro" id="IPR027806">
    <property type="entry name" value="HARBI1_dom"/>
</dbReference>
<feature type="compositionally biased region" description="Polar residues" evidence="7">
    <location>
        <begin position="150"/>
        <end position="159"/>
    </location>
</feature>
<dbReference type="PROSITE" id="PS50950">
    <property type="entry name" value="ZF_THAP"/>
    <property type="match status" value="1"/>
</dbReference>
<dbReference type="EnsemblMetazoa" id="CLYHEMT018049.1">
    <property type="protein sequence ID" value="CLYHEMP018049.1"/>
    <property type="gene ID" value="CLYHEMG018049"/>
</dbReference>
<accession>A0A7M5X4W4</accession>
<protein>
    <recommendedName>
        <fullName evidence="8">THAP-type domain-containing protein</fullName>
    </recommendedName>
</protein>
<evidence type="ECO:0000256" key="4">
    <source>
        <dbReference type="ARBA" id="ARBA00022833"/>
    </source>
</evidence>
<sequence length="526" mass="60161">IIRIMGKVCSAANCTNRQGFPKSTSKHFYGLPTDPERRRKWIAFLNRKKLPQLKYVSVCGAHFVSGEKSQNSLHPDFIPTIQLSPRKKISSTKNSINSNTPKKVISPRKAWTPSKSLKRLQRHKKLNEARERYRIRKIESSSSSATSSTKQSNKVLQNDENSDPNENDISDQKPLSEMQKMSDELEAMRDEIEMLRATLKMKESEIDDQHERIKNLEDDLKNANGKIEQLTFLDYSEKTLKFYTGLPNIQVFEIIFASCCEHIYHDNRNKLTKRQEIFMVLMRLRLGLLEDDLAFRFGIDQSNVSRILNKWLCVLSQRLSFLITWPERDQLRKTMPSCFLESFDKCAVILDCFELFIEKPSDLYARAQTYSQYKSHNTAKVLLGITPQGTISYVSKPYGGRTSDVFLTENCGILKNLLPGDVVLADRGFTIGDSVGLYCAELKIPQFTKGKTQLSQRHVEETKNLASVRIHVERVIGLLRNKFTILQSILPIKMIMKKVDGTCTLTDILIVCSSICNLCDSVVPVD</sequence>
<dbReference type="InterPro" id="IPR027805">
    <property type="entry name" value="Transposase_HTH_dom"/>
</dbReference>
<feature type="compositionally biased region" description="Low complexity" evidence="7">
    <location>
        <begin position="140"/>
        <end position="149"/>
    </location>
</feature>
<dbReference type="Proteomes" id="UP000594262">
    <property type="component" value="Unplaced"/>
</dbReference>
<keyword evidence="2" id="KW-0479">Metal-binding</keyword>
<feature type="compositionally biased region" description="Acidic residues" evidence="7">
    <location>
        <begin position="160"/>
        <end position="169"/>
    </location>
</feature>
<evidence type="ECO:0000259" key="8">
    <source>
        <dbReference type="PROSITE" id="PS50950"/>
    </source>
</evidence>
<evidence type="ECO:0000313" key="10">
    <source>
        <dbReference type="Proteomes" id="UP000594262"/>
    </source>
</evidence>
<keyword evidence="10" id="KW-1185">Reference proteome</keyword>
<dbReference type="Pfam" id="PF13359">
    <property type="entry name" value="DDE_Tnp_4"/>
    <property type="match status" value="1"/>
</dbReference>
<dbReference type="Pfam" id="PF13613">
    <property type="entry name" value="HTH_Tnp_4"/>
    <property type="match status" value="1"/>
</dbReference>
<dbReference type="PANTHER" id="PTHR23080">
    <property type="entry name" value="THAP DOMAIN PROTEIN"/>
    <property type="match status" value="1"/>
</dbReference>